<dbReference type="KEGG" id="mhaz:BHR79_10035"/>
<reference evidence="2 5" key="1">
    <citation type="submission" date="2016-10" db="EMBL/GenBank/DDBJ databases">
        <title>Methanohalophilus halophilus.</title>
        <authorList>
            <person name="L'haridon S."/>
        </authorList>
    </citation>
    <scope>NUCLEOTIDE SEQUENCE [LARGE SCALE GENOMIC DNA]</scope>
    <source>
        <strain evidence="2 5">Z-7982</strain>
    </source>
</reference>
<feature type="domain" description="DUF1638" evidence="1">
    <location>
        <begin position="75"/>
        <end position="247"/>
    </location>
</feature>
<protein>
    <submittedName>
        <fullName evidence="3">DUF1638 domain-containing protein</fullName>
    </submittedName>
</protein>
<evidence type="ECO:0000313" key="3">
    <source>
        <dbReference type="EMBL" id="RNI08878.1"/>
    </source>
</evidence>
<dbReference type="Proteomes" id="UP000198669">
    <property type="component" value="Unassembled WGS sequence"/>
</dbReference>
<dbReference type="EMBL" id="CP017921">
    <property type="protein sequence ID" value="APH39781.1"/>
    <property type="molecule type" value="Genomic_DNA"/>
</dbReference>
<dbReference type="OrthoDB" id="53190at2157"/>
<dbReference type="Proteomes" id="UP000186879">
    <property type="component" value="Chromosome"/>
</dbReference>
<reference evidence="3 7" key="3">
    <citation type="submission" date="2018-10" db="EMBL/GenBank/DDBJ databases">
        <title>Cultivation of a novel Methanohalophilus strain from Kebrit Deep of the Red Sea and a genomic comparison of members of the genus Methanohalophilus.</title>
        <authorList>
            <person name="Guan Y."/>
            <person name="Ngugi D.K."/>
            <person name="Stingl U."/>
        </authorList>
    </citation>
    <scope>NUCLEOTIDE SEQUENCE [LARGE SCALE GENOMIC DNA]</scope>
    <source>
        <strain evidence="3 7">DSM 3094</strain>
    </source>
</reference>
<reference evidence="4 6" key="2">
    <citation type="submission" date="2016-10" db="EMBL/GenBank/DDBJ databases">
        <authorList>
            <person name="de Groot N.N."/>
        </authorList>
    </citation>
    <scope>NUCLEOTIDE SEQUENCE [LARGE SCALE GENOMIC DNA]</scope>
    <source>
        <strain evidence="4 6">Z-7982</strain>
    </source>
</reference>
<proteinExistence type="predicted"/>
<evidence type="ECO:0000313" key="7">
    <source>
        <dbReference type="Proteomes" id="UP000267921"/>
    </source>
</evidence>
<evidence type="ECO:0000313" key="6">
    <source>
        <dbReference type="Proteomes" id="UP000198669"/>
    </source>
</evidence>
<evidence type="ECO:0000259" key="1">
    <source>
        <dbReference type="Pfam" id="PF07796"/>
    </source>
</evidence>
<organism evidence="2 5">
    <name type="scientific">Methanohalophilus halophilus</name>
    <dbReference type="NCBI Taxonomy" id="2177"/>
    <lineage>
        <taxon>Archaea</taxon>
        <taxon>Methanobacteriati</taxon>
        <taxon>Methanobacteriota</taxon>
        <taxon>Stenosarchaea group</taxon>
        <taxon>Methanomicrobia</taxon>
        <taxon>Methanosarcinales</taxon>
        <taxon>Methanosarcinaceae</taxon>
        <taxon>Methanohalophilus</taxon>
    </lineage>
</organism>
<evidence type="ECO:0000313" key="4">
    <source>
        <dbReference type="EMBL" id="SDW40240.1"/>
    </source>
</evidence>
<dbReference type="Pfam" id="PF07796">
    <property type="entry name" value="DUF1638"/>
    <property type="match status" value="1"/>
</dbReference>
<dbReference type="InterPro" id="IPR012437">
    <property type="entry name" value="DUF1638"/>
</dbReference>
<dbReference type="RefSeq" id="WP_072562195.1">
    <property type="nucleotide sequence ID" value="NZ_CP017921.1"/>
</dbReference>
<evidence type="ECO:0000313" key="5">
    <source>
        <dbReference type="Proteomes" id="UP000186879"/>
    </source>
</evidence>
<gene>
    <name evidence="2" type="ORF">BHR79_10035</name>
    <name evidence="3" type="ORF">EFE40_05225</name>
    <name evidence="4" type="ORF">SAMN04515625_0927</name>
</gene>
<dbReference type="EMBL" id="RJJG01000004">
    <property type="protein sequence ID" value="RNI08878.1"/>
    <property type="molecule type" value="Genomic_DNA"/>
</dbReference>
<dbReference type="Proteomes" id="UP000267921">
    <property type="component" value="Unassembled WGS sequence"/>
</dbReference>
<dbReference type="GeneID" id="30584113"/>
<sequence length="267" mass="30687">MPSLYIVSCRMFEDELVHIFEEEKNIDLLIVENENTEGIENKLNEHSIKYKKISPENIDRNPGKKEDFIVVLHLLEFALDAEPSLLKDKVYRTIEENGKYFDGILVFYGLCGNVLGSLEEDFAYLNIPVRILKDAYGNVVDDCICAAFGNRESYMEAMQGDERGEGTYFLTPMQAANWREMLVLAKLTPDPNDIEMTKTVFDYSGYKNVGKVDTGLHYEKDFENTVEEFATLFGFKKRIFTGSTKITDQNYHSIKNDILKKSGQFEI</sequence>
<keyword evidence="5" id="KW-1185">Reference proteome</keyword>
<accession>A0A1L3Q4V1</accession>
<evidence type="ECO:0000313" key="2">
    <source>
        <dbReference type="EMBL" id="APH39781.1"/>
    </source>
</evidence>
<dbReference type="AlphaFoldDB" id="A0A1L3Q4V1"/>
<name>A0A1L3Q4V1_9EURY</name>
<dbReference type="EMBL" id="FNMU01000002">
    <property type="protein sequence ID" value="SDW40240.1"/>
    <property type="molecule type" value="Genomic_DNA"/>
</dbReference>